<dbReference type="Proteomes" id="UP000653578">
    <property type="component" value="Unassembled WGS sequence"/>
</dbReference>
<name>A0ABX1XIP9_9BACL</name>
<protein>
    <submittedName>
        <fullName evidence="1">Uncharacterized protein</fullName>
    </submittedName>
</protein>
<evidence type="ECO:0000313" key="1">
    <source>
        <dbReference type="EMBL" id="NOU68397.1"/>
    </source>
</evidence>
<proteinExistence type="predicted"/>
<gene>
    <name evidence="1" type="ORF">GC096_30685</name>
</gene>
<comment type="caution">
    <text evidence="1">The sequence shown here is derived from an EMBL/GenBank/DDBJ whole genome shotgun (WGS) entry which is preliminary data.</text>
</comment>
<sequence length="119" mass="12911">MSYAFPTDVNGKAGAVIPTTDGNKFFVPVVLFNSVMSELPFGLVAKEPFSGTTNMTKTFTTPMMGFVISNDGMADLSFSIETDMYKVKAGEVFEEYFKPFTVVSIVATGAFRAYGRGRA</sequence>
<dbReference type="RefSeq" id="WP_171635719.1">
    <property type="nucleotide sequence ID" value="NZ_WHNY01000075.1"/>
</dbReference>
<dbReference type="EMBL" id="WHNY01000075">
    <property type="protein sequence ID" value="NOU68397.1"/>
    <property type="molecule type" value="Genomic_DNA"/>
</dbReference>
<accession>A0ABX1XIP9</accession>
<reference evidence="1 2" key="1">
    <citation type="submission" date="2019-10" db="EMBL/GenBank/DDBJ databases">
        <title>Description of Paenibacillus humi sp. nov.</title>
        <authorList>
            <person name="Carlier A."/>
            <person name="Qi S."/>
        </authorList>
    </citation>
    <scope>NUCLEOTIDE SEQUENCE [LARGE SCALE GENOMIC DNA]</scope>
    <source>
        <strain evidence="1 2">LMG 31461</strain>
    </source>
</reference>
<evidence type="ECO:0000313" key="2">
    <source>
        <dbReference type="Proteomes" id="UP000653578"/>
    </source>
</evidence>
<keyword evidence="2" id="KW-1185">Reference proteome</keyword>
<organism evidence="1 2">
    <name type="scientific">Paenibacillus plantarum</name>
    <dbReference type="NCBI Taxonomy" id="2654975"/>
    <lineage>
        <taxon>Bacteria</taxon>
        <taxon>Bacillati</taxon>
        <taxon>Bacillota</taxon>
        <taxon>Bacilli</taxon>
        <taxon>Bacillales</taxon>
        <taxon>Paenibacillaceae</taxon>
        <taxon>Paenibacillus</taxon>
    </lineage>
</organism>